<sequence>MQASASELLQRLPGKVSEQWPIGERFVTAFTHGTMSVEFYAPIDRDQQTPHSQDELYFIHSGHGELTIDGERHRCEAGMVFFVPAGVEHRFEHFSSDFSTWVVFWGAQGGEES</sequence>
<feature type="domain" description="Cupin type-2" evidence="1">
    <location>
        <begin position="46"/>
        <end position="93"/>
    </location>
</feature>
<protein>
    <submittedName>
        <fullName evidence="2">Cupin 2 conserved barrel domain protein</fullName>
    </submittedName>
</protein>
<evidence type="ECO:0000313" key="2">
    <source>
        <dbReference type="EMBL" id="ACL47793.1"/>
    </source>
</evidence>
<reference evidence="2" key="1">
    <citation type="submission" date="2009-01" db="EMBL/GenBank/DDBJ databases">
        <title>Complete sequence of plasmid2 Cyanothece sp. PCC 7425.</title>
        <authorList>
            <consortium name="US DOE Joint Genome Institute"/>
            <person name="Lucas S."/>
            <person name="Copeland A."/>
            <person name="Lapidus A."/>
            <person name="Glavina del Rio T."/>
            <person name="Dalin E."/>
            <person name="Tice H."/>
            <person name="Bruce D."/>
            <person name="Goodwin L."/>
            <person name="Pitluck S."/>
            <person name="Sims D."/>
            <person name="Meineke L."/>
            <person name="Brettin T."/>
            <person name="Detter J.C."/>
            <person name="Han C."/>
            <person name="Larimer F."/>
            <person name="Land M."/>
            <person name="Hauser L."/>
            <person name="Kyrpides N."/>
            <person name="Ovchinnikova G."/>
            <person name="Liberton M."/>
            <person name="Stoeckel J."/>
            <person name="Banerjee A."/>
            <person name="Singh A."/>
            <person name="Page L."/>
            <person name="Sato H."/>
            <person name="Zhao L."/>
            <person name="Sherman L."/>
            <person name="Pakrasi H."/>
            <person name="Richardson P."/>
        </authorList>
    </citation>
    <scope>NUCLEOTIDE SEQUENCE</scope>
    <source>
        <strain evidence="2">PCC 7425</strain>
        <plasmid evidence="2">pP742502</plasmid>
    </source>
</reference>
<keyword evidence="2" id="KW-0614">Plasmid</keyword>
<geneLocation type="plasmid" evidence="2">
    <name>pP742502</name>
</geneLocation>
<dbReference type="eggNOG" id="COG0662">
    <property type="taxonomic scope" value="Bacteria"/>
</dbReference>
<dbReference type="InterPro" id="IPR011051">
    <property type="entry name" value="RmlC_Cupin_sf"/>
</dbReference>
<accession>B8HZE5</accession>
<dbReference type="InterPro" id="IPR013096">
    <property type="entry name" value="Cupin_2"/>
</dbReference>
<gene>
    <name evidence="2" type="ordered locus">Cyan7425_0091</name>
</gene>
<dbReference type="HOGENOM" id="CLU_149791_0_0_3"/>
<dbReference type="Gene3D" id="2.60.120.10">
    <property type="entry name" value="Jelly Rolls"/>
    <property type="match status" value="1"/>
</dbReference>
<organism evidence="2">
    <name type="scientific">Cyanothece sp. (strain PCC 7425 / ATCC 29141)</name>
    <dbReference type="NCBI Taxonomy" id="395961"/>
    <lineage>
        <taxon>Bacteria</taxon>
        <taxon>Bacillati</taxon>
        <taxon>Cyanobacteriota</taxon>
        <taxon>Cyanophyceae</taxon>
        <taxon>Gomontiellales</taxon>
        <taxon>Cyanothecaceae</taxon>
        <taxon>Cyanothece</taxon>
    </lineage>
</organism>
<dbReference type="InterPro" id="IPR014710">
    <property type="entry name" value="RmlC-like_jellyroll"/>
</dbReference>
<dbReference type="EMBL" id="CP001346">
    <property type="protein sequence ID" value="ACL47793.1"/>
    <property type="molecule type" value="Genomic_DNA"/>
</dbReference>
<proteinExistence type="predicted"/>
<evidence type="ECO:0000259" key="1">
    <source>
        <dbReference type="Pfam" id="PF07883"/>
    </source>
</evidence>
<dbReference type="AlphaFoldDB" id="B8HZE5"/>
<dbReference type="KEGG" id="cyn:Cyan7425_0091"/>
<dbReference type="Pfam" id="PF07883">
    <property type="entry name" value="Cupin_2"/>
    <property type="match status" value="1"/>
</dbReference>
<dbReference type="OrthoDB" id="9797047at2"/>
<dbReference type="SUPFAM" id="SSF51182">
    <property type="entry name" value="RmlC-like cupins"/>
    <property type="match status" value="1"/>
</dbReference>
<name>B8HZE5_CYAP4</name>